<dbReference type="InterPro" id="IPR027783">
    <property type="entry name" value="Bacterial_PH-related"/>
</dbReference>
<keyword evidence="1" id="KW-0472">Membrane</keyword>
<dbReference type="EMBL" id="CDNY01000003">
    <property type="protein sequence ID" value="CEO32599.1"/>
    <property type="molecule type" value="Genomic_DNA"/>
</dbReference>
<evidence type="ECO:0000256" key="1">
    <source>
        <dbReference type="SAM" id="Phobius"/>
    </source>
</evidence>
<feature type="transmembrane region" description="Helical" evidence="1">
    <location>
        <begin position="153"/>
        <end position="174"/>
    </location>
</feature>
<dbReference type="Proteomes" id="UP000049685">
    <property type="component" value="Unassembled WGS sequence"/>
</dbReference>
<dbReference type="RefSeq" id="WP_057557450.1">
    <property type="nucleotide sequence ID" value="NZ_CDNY01000003.1"/>
</dbReference>
<sequence>MGNRCNAEKILIGIIIVMTIFLVVLLNIDTTGHKMKFYEDEITINGEVIKIDDIKSIKLLENVHIGNKINGTSTITYLRGIFEIDKNKKATVYVYNNKKPYIKIITKNELFIYNDKDSIDTVNDYNELINRYNIKENSKVNEDKFLVDSNDNLIVYIGIIPGALIFICLGIYSFKRKTPMFFWTGVDVSSEEISDIKAYNKANGIMWICYGLLFLLSPMLGEQLGSMALIIIMLFLVVALMLTYKFIYNKYKVK</sequence>
<feature type="transmembrane region" description="Helical" evidence="1">
    <location>
        <begin position="10"/>
        <end position="28"/>
    </location>
</feature>
<evidence type="ECO:0000313" key="4">
    <source>
        <dbReference type="Proteomes" id="UP000049685"/>
    </source>
</evidence>
<evidence type="ECO:0000259" key="2">
    <source>
        <dbReference type="Pfam" id="PF10882"/>
    </source>
</evidence>
<evidence type="ECO:0000313" key="3">
    <source>
        <dbReference type="EMBL" id="CEO32599.1"/>
    </source>
</evidence>
<organism evidence="3 4">
    <name type="scientific">Paraclostridium sordellii</name>
    <name type="common">Clostridium sordellii</name>
    <dbReference type="NCBI Taxonomy" id="1505"/>
    <lineage>
        <taxon>Bacteria</taxon>
        <taxon>Bacillati</taxon>
        <taxon>Bacillota</taxon>
        <taxon>Clostridia</taxon>
        <taxon>Peptostreptococcales</taxon>
        <taxon>Peptostreptococcaceae</taxon>
        <taxon>Paraclostridium</taxon>
    </lineage>
</organism>
<accession>A0A9P1P919</accession>
<gene>
    <name evidence="3" type="ORF">UMC4404_05791</name>
</gene>
<dbReference type="Pfam" id="PF10882">
    <property type="entry name" value="bPH_5"/>
    <property type="match status" value="1"/>
</dbReference>
<protein>
    <recommendedName>
        <fullName evidence="2">Bacterial Pleckstrin homology domain-containing protein</fullName>
    </recommendedName>
</protein>
<feature type="domain" description="Bacterial Pleckstrin homology" evidence="2">
    <location>
        <begin position="45"/>
        <end position="109"/>
    </location>
</feature>
<keyword evidence="1" id="KW-1133">Transmembrane helix</keyword>
<comment type="caution">
    <text evidence="3">The sequence shown here is derived from an EMBL/GenBank/DDBJ whole genome shotgun (WGS) entry which is preliminary data.</text>
</comment>
<keyword evidence="1" id="KW-0812">Transmembrane</keyword>
<name>A0A9P1P919_PARSO</name>
<proteinExistence type="predicted"/>
<reference evidence="4" key="1">
    <citation type="submission" date="2015-01" db="EMBL/GenBank/DDBJ databases">
        <authorList>
            <person name="Aslett A.Martin."/>
            <person name="De Silva Nishadi"/>
        </authorList>
    </citation>
    <scope>NUCLEOTIDE SEQUENCE [LARGE SCALE GENOMIC DNA]</scope>
    <source>
        <strain evidence="4">UMC4404</strain>
    </source>
</reference>
<feature type="transmembrane region" description="Helical" evidence="1">
    <location>
        <begin position="227"/>
        <end position="248"/>
    </location>
</feature>
<dbReference type="AlphaFoldDB" id="A0A9P1P919"/>